<dbReference type="AlphaFoldDB" id="A0A8J8NXG2"/>
<comment type="caution">
    <text evidence="1">The sequence shown here is derived from an EMBL/GenBank/DDBJ whole genome shotgun (WGS) entry which is preliminary data.</text>
</comment>
<proteinExistence type="predicted"/>
<organism evidence="1 2">
    <name type="scientific">Halteria grandinella</name>
    <dbReference type="NCBI Taxonomy" id="5974"/>
    <lineage>
        <taxon>Eukaryota</taxon>
        <taxon>Sar</taxon>
        <taxon>Alveolata</taxon>
        <taxon>Ciliophora</taxon>
        <taxon>Intramacronucleata</taxon>
        <taxon>Spirotrichea</taxon>
        <taxon>Stichotrichia</taxon>
        <taxon>Sporadotrichida</taxon>
        <taxon>Halteriidae</taxon>
        <taxon>Halteria</taxon>
    </lineage>
</organism>
<evidence type="ECO:0000313" key="2">
    <source>
        <dbReference type="Proteomes" id="UP000785679"/>
    </source>
</evidence>
<gene>
    <name evidence="1" type="ORF">FGO68_gene3576</name>
</gene>
<dbReference type="PROSITE" id="PS51257">
    <property type="entry name" value="PROKAR_LIPOPROTEIN"/>
    <property type="match status" value="1"/>
</dbReference>
<dbReference type="EMBL" id="RRYP01003407">
    <property type="protein sequence ID" value="TNV83827.1"/>
    <property type="molecule type" value="Genomic_DNA"/>
</dbReference>
<dbReference type="Proteomes" id="UP000785679">
    <property type="component" value="Unassembled WGS sequence"/>
</dbReference>
<keyword evidence="2" id="KW-1185">Reference proteome</keyword>
<name>A0A8J8NXG2_HALGN</name>
<evidence type="ECO:0000313" key="1">
    <source>
        <dbReference type="EMBL" id="TNV83827.1"/>
    </source>
</evidence>
<reference evidence="1" key="1">
    <citation type="submission" date="2019-06" db="EMBL/GenBank/DDBJ databases">
        <authorList>
            <person name="Zheng W."/>
        </authorList>
    </citation>
    <scope>NUCLEOTIDE SEQUENCE</scope>
    <source>
        <strain evidence="1">QDHG01</strain>
    </source>
</reference>
<accession>A0A8J8NXG2</accession>
<protein>
    <submittedName>
        <fullName evidence="1">Uncharacterized protein</fullName>
    </submittedName>
</protein>
<sequence length="118" mass="13611">MCTKGHSCQPHLSSSSGLTGCAVRIRSYSNLPCLFAKAKDYGYCLAQTHSYLLHFAQDHHQLEWIRSNPIIKEKYQGQNRSQFKVTILNRKYLIIVKTHYHLIADFIIRGNTLRSSRS</sequence>